<sequence>MNEDAPNMQTEARSESLGNPVEISPGAGSRPQEIILGTAASAYDRIESTTSALEQTVHALPETKRPSDAPKHELLTSLQRIRENTSDRLRLVALAGTLLAATPTFAAETSTDALMTDGNVITLAEAPTQNTSTMLAGMGKATFDAVVMERIEQVKNDAKELTTGKDIIGGEVSRIDPALRLIQEVPFIDPRISGVASIVEEVKGGIGNQGQPLSVPALHVAGILACAQVGYAPCLVIGFLTDSWAEKINRDLDQATDANAASIINGLYPSHTEKMGDTTLIRENTSWGTTRELPVGIFLQRESFAPSLSESDVKLKTYLELMGDAVDVEPKDAETVAQYFYRVTRIATKDVGDFKPIAKEQSATQQNPSVQTISE</sequence>
<dbReference type="Proteomes" id="UP000178168">
    <property type="component" value="Unassembled WGS sequence"/>
</dbReference>
<evidence type="ECO:0000313" key="2">
    <source>
        <dbReference type="EMBL" id="OHA84637.1"/>
    </source>
</evidence>
<name>A0A1G2SHS2_9BACT</name>
<evidence type="ECO:0000313" key="3">
    <source>
        <dbReference type="Proteomes" id="UP000178168"/>
    </source>
</evidence>
<dbReference type="AlphaFoldDB" id="A0A1G2SHS2"/>
<proteinExistence type="predicted"/>
<protein>
    <submittedName>
        <fullName evidence="2">Uncharacterized protein</fullName>
    </submittedName>
</protein>
<organism evidence="2 3">
    <name type="scientific">Candidatus Yonathbacteria bacterium RIFOXYD1_FULL_52_36</name>
    <dbReference type="NCBI Taxonomy" id="1802730"/>
    <lineage>
        <taxon>Bacteria</taxon>
        <taxon>Candidatus Yonathiibacteriota</taxon>
    </lineage>
</organism>
<gene>
    <name evidence="2" type="ORF">A2591_02845</name>
</gene>
<comment type="caution">
    <text evidence="2">The sequence shown here is derived from an EMBL/GenBank/DDBJ whole genome shotgun (WGS) entry which is preliminary data.</text>
</comment>
<dbReference type="STRING" id="1802730.A2591_02845"/>
<accession>A0A1G2SHS2</accession>
<reference evidence="2 3" key="1">
    <citation type="journal article" date="2016" name="Nat. Commun.">
        <title>Thousands of microbial genomes shed light on interconnected biogeochemical processes in an aquifer system.</title>
        <authorList>
            <person name="Anantharaman K."/>
            <person name="Brown C.T."/>
            <person name="Hug L.A."/>
            <person name="Sharon I."/>
            <person name="Castelle C.J."/>
            <person name="Probst A.J."/>
            <person name="Thomas B.C."/>
            <person name="Singh A."/>
            <person name="Wilkins M.J."/>
            <person name="Karaoz U."/>
            <person name="Brodie E.L."/>
            <person name="Williams K.H."/>
            <person name="Hubbard S.S."/>
            <person name="Banfield J.F."/>
        </authorList>
    </citation>
    <scope>NUCLEOTIDE SEQUENCE [LARGE SCALE GENOMIC DNA]</scope>
</reference>
<dbReference type="EMBL" id="MHUZ01000037">
    <property type="protein sequence ID" value="OHA84637.1"/>
    <property type="molecule type" value="Genomic_DNA"/>
</dbReference>
<feature type="region of interest" description="Disordered" evidence="1">
    <location>
        <begin position="1"/>
        <end position="32"/>
    </location>
</feature>
<evidence type="ECO:0000256" key="1">
    <source>
        <dbReference type="SAM" id="MobiDB-lite"/>
    </source>
</evidence>